<evidence type="ECO:0000256" key="1">
    <source>
        <dbReference type="SAM" id="Phobius"/>
    </source>
</evidence>
<name>A0A1F7RDX6_9BACT</name>
<dbReference type="InterPro" id="IPR036514">
    <property type="entry name" value="SGNH_hydro_sf"/>
</dbReference>
<dbReference type="Proteomes" id="UP000178526">
    <property type="component" value="Unassembled WGS sequence"/>
</dbReference>
<sequence length="380" mass="44224">MRINKKIFFYAVLILMIASFIEVSSYLMGKYRENRVPVYKPIIQNKYLCESYLKNHDPVLGWPAPINFGKNGDRDYSGSRIIPAFSNPINSCISLYGDSFVWGADVSAKDTWGNILSKLTNCRVSNYGVPGYGTDQSYLRFHQNLKDNSRIVILGHLSENILRNLNQYRDILDPFFGFNFKPRFVIDTNGSLKLIPIPKFSIKELQEAVKNPKSYLKYEYFLRDSILDRIRFTFPYTISLVRWLIDRIPEKLANKPDWAKFYNPEDPSQALLITTKIIESFHKEALLRSKIPVVIIIPTSYDLIYYQKNKEWVYQPLIDSLNDKGIFPLNIGMRIIDYIGNGDFSKLFINRFGHFNKEGNKLFAEIVYSHLKGKNIFNKP</sequence>
<feature type="transmembrane region" description="Helical" evidence="1">
    <location>
        <begin position="7"/>
        <end position="28"/>
    </location>
</feature>
<dbReference type="Gene3D" id="3.40.50.1110">
    <property type="entry name" value="SGNH hydrolase"/>
    <property type="match status" value="1"/>
</dbReference>
<accession>A0A1F7RDX6</accession>
<dbReference type="AlphaFoldDB" id="A0A1F7RDX6"/>
<dbReference type="SUPFAM" id="SSF52266">
    <property type="entry name" value="SGNH hydrolase"/>
    <property type="match status" value="1"/>
</dbReference>
<evidence type="ECO:0000313" key="3">
    <source>
        <dbReference type="Proteomes" id="UP000178526"/>
    </source>
</evidence>
<dbReference type="EMBL" id="MGDB01000113">
    <property type="protein sequence ID" value="OGL39765.1"/>
    <property type="molecule type" value="Genomic_DNA"/>
</dbReference>
<keyword evidence="1" id="KW-0472">Membrane</keyword>
<comment type="caution">
    <text evidence="2">The sequence shown here is derived from an EMBL/GenBank/DDBJ whole genome shotgun (WGS) entry which is preliminary data.</text>
</comment>
<evidence type="ECO:0008006" key="4">
    <source>
        <dbReference type="Google" id="ProtNLM"/>
    </source>
</evidence>
<proteinExistence type="predicted"/>
<reference evidence="2 3" key="1">
    <citation type="journal article" date="2016" name="Nat. Commun.">
        <title>Thousands of microbial genomes shed light on interconnected biogeochemical processes in an aquifer system.</title>
        <authorList>
            <person name="Anantharaman K."/>
            <person name="Brown C.T."/>
            <person name="Hug L.A."/>
            <person name="Sharon I."/>
            <person name="Castelle C.J."/>
            <person name="Probst A.J."/>
            <person name="Thomas B.C."/>
            <person name="Singh A."/>
            <person name="Wilkins M.J."/>
            <person name="Karaoz U."/>
            <person name="Brodie E.L."/>
            <person name="Williams K.H."/>
            <person name="Hubbard S.S."/>
            <person name="Banfield J.F."/>
        </authorList>
    </citation>
    <scope>NUCLEOTIDE SEQUENCE [LARGE SCALE GENOMIC DNA]</scope>
</reference>
<protein>
    <recommendedName>
        <fullName evidence="4">SGNH hydrolase-type esterase domain-containing protein</fullName>
    </recommendedName>
</protein>
<keyword evidence="1" id="KW-0812">Transmembrane</keyword>
<gene>
    <name evidence="2" type="ORF">A2042_05825</name>
</gene>
<organism evidence="2 3">
    <name type="scientific">Candidatus Schekmanbacteria bacterium GWA2_38_11</name>
    <dbReference type="NCBI Taxonomy" id="1817876"/>
    <lineage>
        <taxon>Bacteria</taxon>
        <taxon>Candidatus Schekmaniibacteriota</taxon>
    </lineage>
</organism>
<keyword evidence="1" id="KW-1133">Transmembrane helix</keyword>
<evidence type="ECO:0000313" key="2">
    <source>
        <dbReference type="EMBL" id="OGL39765.1"/>
    </source>
</evidence>